<sequence>MERKSMLLTQIVSSGQGQSSESLDEEEIDKRSQASGLAKKHRRRKKAGTTLRKSMLLTQIVSSGQGRSSESLDEEEIDKRSQASGLAKKHKRKKKAGTFWFTLRNISAQSE</sequence>
<feature type="compositionally biased region" description="Polar residues" evidence="1">
    <location>
        <begin position="7"/>
        <end position="21"/>
    </location>
</feature>
<reference evidence="2" key="1">
    <citation type="thesis" date="2020" institute="ProQuest LLC" country="789 East Eisenhower Parkway, Ann Arbor, MI, USA">
        <title>Comparative Genomics and Chromosome Evolution.</title>
        <authorList>
            <person name="Mudd A.B."/>
        </authorList>
    </citation>
    <scope>NUCLEOTIDE SEQUENCE</scope>
    <source>
        <strain evidence="2">Female2</strain>
        <tissue evidence="2">Blood</tissue>
    </source>
</reference>
<accession>A0A8T2KGE7</accession>
<feature type="compositionally biased region" description="Polar residues" evidence="1">
    <location>
        <begin position="56"/>
        <end position="69"/>
    </location>
</feature>
<evidence type="ECO:0000256" key="1">
    <source>
        <dbReference type="SAM" id="MobiDB-lite"/>
    </source>
</evidence>
<dbReference type="EMBL" id="JAACNH010000001">
    <property type="protein sequence ID" value="KAG8453691.1"/>
    <property type="molecule type" value="Genomic_DNA"/>
</dbReference>
<evidence type="ECO:0000313" key="2">
    <source>
        <dbReference type="EMBL" id="KAG8453691.1"/>
    </source>
</evidence>
<proteinExistence type="predicted"/>
<organism evidence="2 3">
    <name type="scientific">Hymenochirus boettgeri</name>
    <name type="common">Congo dwarf clawed frog</name>
    <dbReference type="NCBI Taxonomy" id="247094"/>
    <lineage>
        <taxon>Eukaryota</taxon>
        <taxon>Metazoa</taxon>
        <taxon>Chordata</taxon>
        <taxon>Craniata</taxon>
        <taxon>Vertebrata</taxon>
        <taxon>Euteleostomi</taxon>
        <taxon>Amphibia</taxon>
        <taxon>Batrachia</taxon>
        <taxon>Anura</taxon>
        <taxon>Pipoidea</taxon>
        <taxon>Pipidae</taxon>
        <taxon>Pipinae</taxon>
        <taxon>Hymenochirus</taxon>
    </lineage>
</organism>
<gene>
    <name evidence="2" type="ORF">GDO86_000357</name>
</gene>
<comment type="caution">
    <text evidence="2">The sequence shown here is derived from an EMBL/GenBank/DDBJ whole genome shotgun (WGS) entry which is preliminary data.</text>
</comment>
<evidence type="ECO:0000313" key="3">
    <source>
        <dbReference type="Proteomes" id="UP000812440"/>
    </source>
</evidence>
<feature type="region of interest" description="Disordered" evidence="1">
    <location>
        <begin position="1"/>
        <end position="94"/>
    </location>
</feature>
<dbReference type="AlphaFoldDB" id="A0A8T2KGE7"/>
<protein>
    <submittedName>
        <fullName evidence="2">Uncharacterized protein</fullName>
    </submittedName>
</protein>
<feature type="compositionally biased region" description="Basic residues" evidence="1">
    <location>
        <begin position="38"/>
        <end position="47"/>
    </location>
</feature>
<name>A0A8T2KGE7_9PIPI</name>
<dbReference type="Proteomes" id="UP000812440">
    <property type="component" value="Chromosome 1"/>
</dbReference>
<keyword evidence="3" id="KW-1185">Reference proteome</keyword>